<dbReference type="OrthoDB" id="9779457at2"/>
<keyword evidence="4" id="KW-1185">Reference proteome</keyword>
<dbReference type="PANTHER" id="PTHR42783">
    <property type="entry name" value="GLUTAMATE SYNTHASE [NADPH] SMALL CHAIN"/>
    <property type="match status" value="1"/>
</dbReference>
<dbReference type="PATRIC" id="fig|1234595.3.peg.374"/>
<feature type="compositionally biased region" description="Basic and acidic residues" evidence="1">
    <location>
        <begin position="117"/>
        <end position="129"/>
    </location>
</feature>
<dbReference type="Gene3D" id="3.30.70.20">
    <property type="match status" value="2"/>
</dbReference>
<dbReference type="EMBL" id="AMRV01000001">
    <property type="protein sequence ID" value="EMD84445.1"/>
    <property type="molecule type" value="Genomic_DNA"/>
</dbReference>
<dbReference type="PROSITE" id="PS51379">
    <property type="entry name" value="4FE4S_FER_2"/>
    <property type="match status" value="3"/>
</dbReference>
<accession>M2SGE4</accession>
<dbReference type="PANTHER" id="PTHR42783:SF3">
    <property type="entry name" value="GLUTAMATE SYNTHASE [NADPH] SMALL CHAIN-RELATED"/>
    <property type="match status" value="1"/>
</dbReference>
<dbReference type="SUPFAM" id="SSF53706">
    <property type="entry name" value="Formate dehydrogenase/DMSO reductase, domains 1-3"/>
    <property type="match status" value="1"/>
</dbReference>
<dbReference type="Gene3D" id="2.40.40.20">
    <property type="match status" value="1"/>
</dbReference>
<evidence type="ECO:0000256" key="1">
    <source>
        <dbReference type="SAM" id="MobiDB-lite"/>
    </source>
</evidence>
<dbReference type="SUPFAM" id="SSF54862">
    <property type="entry name" value="4Fe-4S ferredoxins"/>
    <property type="match status" value="1"/>
</dbReference>
<dbReference type="PROSITE" id="PS51318">
    <property type="entry name" value="TAT"/>
    <property type="match status" value="1"/>
</dbReference>
<dbReference type="Proteomes" id="UP000011717">
    <property type="component" value="Unassembled WGS sequence"/>
</dbReference>
<dbReference type="Gene3D" id="3.30.200.210">
    <property type="match status" value="1"/>
</dbReference>
<evidence type="ECO:0000259" key="2">
    <source>
        <dbReference type="PROSITE" id="PS51379"/>
    </source>
</evidence>
<dbReference type="InterPro" id="IPR030948">
    <property type="entry name" value="TAT_var_transloc_signal_dom"/>
</dbReference>
<feature type="domain" description="4Fe-4S ferredoxin-type" evidence="2">
    <location>
        <begin position="804"/>
        <end position="835"/>
    </location>
</feature>
<dbReference type="InterPro" id="IPR009010">
    <property type="entry name" value="Asp_de-COase-like_dom_sf"/>
</dbReference>
<evidence type="ECO:0000313" key="4">
    <source>
        <dbReference type="Proteomes" id="UP000011717"/>
    </source>
</evidence>
<dbReference type="Pfam" id="PF13247">
    <property type="entry name" value="Fer4_11"/>
    <property type="match status" value="1"/>
</dbReference>
<protein>
    <submittedName>
        <fullName evidence="3">Molybdopterin oxidoreductase, iron-sulfur binding subunit</fullName>
    </submittedName>
</protein>
<dbReference type="CDD" id="cd02784">
    <property type="entry name" value="MopB_CT_PHLH"/>
    <property type="match status" value="1"/>
</dbReference>
<sequence length="978" mass="105733">MTGDKDLAMLKERLAGRRGRAFWRGLDDLSSTPEFRRFLTREFPALEPPPSGPSRREALKVMGASLALAGVAGCDGVPDERALPYVKAPEFALPGQARHYATSVTMGGFAQPVLGETHEGRPTKLEGNPHHPASRGATDAFTQAAILGLYDPDRSQTPRERGRPTDWQAFEAAAISAAAQAKAVDGEGFRILIGRSTSPTLARQLAAMRAAMPKARWHEFEPVDASGYEASRIAFGRPLEQHFRLDEAEATVCLDADILGPGPRQVLHARQWSARRAGFQNGVGECRLLVAEASPSLTGVTADRRLIAEPHRTEALAAAIGFALDAGGDGNIPLSTEETEFVRAAAAALLRRRGRSLFIVGPAQPASVQAIALRVNQRLGNIGRTVQFTEALAVLPSQEDSLAALTRDMAAGRVTTLAILGANPVYSAPADIPFAAALARVGTVVHAGLHYDETAAQAHWHAPLLHDLEMWSDGRAVDGHAGILQPLVRPFFGGRSPHRLLQILLGDLDTSGYEMVRETWRETASGGDFEEAWSAALLQGYVEDSAPAPLSPVPDLLENSSAPQRQAVAAGAPLTVEFRPDASVWDGRFANNAWLQELPRPLSKLVWDNVIQISPALAREQGLSDGDIAEIRLGGRTIDGPVSVVPGQAARTLTLTLGYGRTAAGQVQEKVGFDVYPLRTSGMAAFAEGASLHPTGASMKLATTQLHFAMEGFDFIRSVTPEQVTEGAASKQAEHPSLYTDYPQGSPNWGMSIDLDVCIGCNACVSACNAENNIPMVGKDQVAKGREMHWLRIDRYYEGRPDNPRHHFQPVPCMHCEQAPCEMGCPVNATTHSPDGLNQQIYNRCIGTRTCSSFCPYKVRRFNWFDLTGNDPPSVQAARNPDVTVRDRGVMEKCTYCVQRISEARIAAKLEDRSIADGEVLTACQQACPTDAIVFGDITDPASAVSRRKASPRDYSLLEEANTRPRTTYLARIEKEGK</sequence>
<dbReference type="AlphaFoldDB" id="M2SGE4"/>
<dbReference type="CDD" id="cd10551">
    <property type="entry name" value="PsrB"/>
    <property type="match status" value="1"/>
</dbReference>
<comment type="caution">
    <text evidence="3">The sequence shown here is derived from an EMBL/GenBank/DDBJ whole genome shotgun (WGS) entry which is preliminary data.</text>
</comment>
<dbReference type="InterPro" id="IPR017896">
    <property type="entry name" value="4Fe4S_Fe-S-bd"/>
</dbReference>
<feature type="domain" description="4Fe-4S ferredoxin-type" evidence="2">
    <location>
        <begin position="749"/>
        <end position="779"/>
    </location>
</feature>
<proteinExistence type="predicted"/>
<dbReference type="SUPFAM" id="SSF50692">
    <property type="entry name" value="ADC-like"/>
    <property type="match status" value="1"/>
</dbReference>
<organism evidence="3 4">
    <name type="scientific">Pacificimonas flava</name>
    <dbReference type="NCBI Taxonomy" id="1234595"/>
    <lineage>
        <taxon>Bacteria</taxon>
        <taxon>Pseudomonadati</taxon>
        <taxon>Pseudomonadota</taxon>
        <taxon>Alphaproteobacteria</taxon>
        <taxon>Sphingomonadales</taxon>
        <taxon>Sphingosinicellaceae</taxon>
        <taxon>Pacificimonas</taxon>
    </lineage>
</organism>
<dbReference type="RefSeq" id="WP_008599798.1">
    <property type="nucleotide sequence ID" value="NZ_AMRV01000001.1"/>
</dbReference>
<name>M2SGE4_9SPHN</name>
<feature type="region of interest" description="Disordered" evidence="1">
    <location>
        <begin position="117"/>
        <end position="136"/>
    </location>
</feature>
<evidence type="ECO:0000313" key="3">
    <source>
        <dbReference type="EMBL" id="EMD84445.1"/>
    </source>
</evidence>
<dbReference type="InterPro" id="IPR006311">
    <property type="entry name" value="TAT_signal"/>
</dbReference>
<gene>
    <name evidence="3" type="ORF">C725_0375</name>
</gene>
<reference evidence="3 4" key="1">
    <citation type="journal article" date="2013" name="Genome Announc.">
        <title>Draft Genome Sequence of Strain JLT2015T, Belonging to the Family Sphingomonadaceae of the Alphaproteobacteria.</title>
        <authorList>
            <person name="Tang K."/>
            <person name="Liu K."/>
            <person name="Li S."/>
            <person name="Jiao N."/>
        </authorList>
    </citation>
    <scope>NUCLEOTIDE SEQUENCE [LARGE SCALE GENOMIC DNA]</scope>
    <source>
        <strain evidence="3 4">JLT2015</strain>
    </source>
</reference>
<feature type="domain" description="4Fe-4S ferredoxin-type" evidence="2">
    <location>
        <begin position="836"/>
        <end position="865"/>
    </location>
</feature>
<dbReference type="NCBIfam" id="TIGR04519">
    <property type="entry name" value="MoCo_extend_TAT"/>
    <property type="match status" value="1"/>
</dbReference>